<gene>
    <name evidence="1" type="ORF">FYC62_04435</name>
</gene>
<dbReference type="EMBL" id="CP043329">
    <property type="protein sequence ID" value="QEK51004.1"/>
    <property type="molecule type" value="Genomic_DNA"/>
</dbReference>
<dbReference type="RefSeq" id="WP_149074069.1">
    <property type="nucleotide sequence ID" value="NZ_CP043329.1"/>
</dbReference>
<evidence type="ECO:0000313" key="1">
    <source>
        <dbReference type="EMBL" id="QEK51004.1"/>
    </source>
</evidence>
<organism evidence="1 2">
    <name type="scientific">Pedobacter aquae</name>
    <dbReference type="NCBI Taxonomy" id="2605747"/>
    <lineage>
        <taxon>Bacteria</taxon>
        <taxon>Pseudomonadati</taxon>
        <taxon>Bacteroidota</taxon>
        <taxon>Sphingobacteriia</taxon>
        <taxon>Sphingobacteriales</taxon>
        <taxon>Sphingobacteriaceae</taxon>
        <taxon>Pedobacter</taxon>
    </lineage>
</organism>
<dbReference type="AlphaFoldDB" id="A0A5C0VJ23"/>
<protein>
    <submittedName>
        <fullName evidence="1">Uncharacterized protein</fullName>
    </submittedName>
</protein>
<dbReference type="InterPro" id="IPR003615">
    <property type="entry name" value="HNH_nuc"/>
</dbReference>
<dbReference type="CDD" id="cd00085">
    <property type="entry name" value="HNHc"/>
    <property type="match status" value="1"/>
</dbReference>
<dbReference type="Proteomes" id="UP000323653">
    <property type="component" value="Chromosome"/>
</dbReference>
<reference evidence="1 2" key="1">
    <citation type="submission" date="2019-08" db="EMBL/GenBank/DDBJ databases">
        <title>Pedobacter sp. nov., isolated from Han river, South Korea.</title>
        <authorList>
            <person name="Lee D.-H."/>
            <person name="Kim Y.-S."/>
            <person name="Hwang E.-M."/>
            <person name="Le Tran T.C."/>
            <person name="Cha C.-J."/>
        </authorList>
    </citation>
    <scope>NUCLEOTIDE SEQUENCE [LARGE SCALE GENOMIC DNA]</scope>
    <source>
        <strain evidence="1 2">CJ43</strain>
    </source>
</reference>
<keyword evidence="2" id="KW-1185">Reference proteome</keyword>
<sequence length="401" mass="46331">MTTTTPNISKELFVEILQDKDLVQPDDLLIFQTLYSLDKQEASATDLARIIGWSDKNGVVGKIVGLGKRILKKHDIKQTEREDGTRKLWDFFFTGYYKGTFFIYQLKPELKEALEECGLTENIKPISIQNSYLFVWNPNKWSQWTDPNNEPYIEKNIEELKNTGKVTLMWSCRSHKSIRPGDRAFLARVGSTPRGIFASGKVVSEPFLSQHWSGEDKDVPRVLIEFDTLLNPEKEPILTVDNLDKGNLSKQTWTPQSSGISIRPEVADELEEEWFEFLRTQNIRYSPFSETTDTTITYIEGSATQVTQTRYERNIYARRECLKHYGYSCSVCDFSFEKFYGSLGYKFINVHHLTQVATIKQEYKVNPIQDLRPVCPNCHSMLHKQNPPLTIDELKDIIKNG</sequence>
<name>A0A5C0VJ23_9SPHI</name>
<evidence type="ECO:0000313" key="2">
    <source>
        <dbReference type="Proteomes" id="UP000323653"/>
    </source>
</evidence>
<dbReference type="KEGG" id="pej:FYC62_04435"/>
<accession>A0A5C0VJ23</accession>
<proteinExistence type="predicted"/>